<dbReference type="InParanoid" id="B2W5P5"/>
<keyword evidence="2" id="KW-0472">Membrane</keyword>
<name>B2W5P5_PYRTR</name>
<organism evidence="4 5">
    <name type="scientific">Pyrenophora tritici-repentis (strain Pt-1C-BFP)</name>
    <name type="common">Wheat tan spot fungus</name>
    <name type="synonym">Drechslera tritici-repentis</name>
    <dbReference type="NCBI Taxonomy" id="426418"/>
    <lineage>
        <taxon>Eukaryota</taxon>
        <taxon>Fungi</taxon>
        <taxon>Dikarya</taxon>
        <taxon>Ascomycota</taxon>
        <taxon>Pezizomycotina</taxon>
        <taxon>Dothideomycetes</taxon>
        <taxon>Pleosporomycetidae</taxon>
        <taxon>Pleosporales</taxon>
        <taxon>Pleosporineae</taxon>
        <taxon>Pleosporaceae</taxon>
        <taxon>Pyrenophora</taxon>
    </lineage>
</organism>
<dbReference type="STRING" id="426418.B2W5P5"/>
<keyword evidence="2" id="KW-1133">Transmembrane helix</keyword>
<reference evidence="5" key="1">
    <citation type="journal article" date="2013" name="G3 (Bethesda)">
        <title>Comparative genomics of a plant-pathogenic fungus, Pyrenophora tritici-repentis, reveals transduplication and the impact of repeat elements on pathogenicity and population divergence.</title>
        <authorList>
            <person name="Manning V.A."/>
            <person name="Pandelova I."/>
            <person name="Dhillon B."/>
            <person name="Wilhelm L.J."/>
            <person name="Goodwin S.B."/>
            <person name="Berlin A.M."/>
            <person name="Figueroa M."/>
            <person name="Freitag M."/>
            <person name="Hane J.K."/>
            <person name="Henrissat B."/>
            <person name="Holman W.H."/>
            <person name="Kodira C.D."/>
            <person name="Martin J."/>
            <person name="Oliver R.P."/>
            <person name="Robbertse B."/>
            <person name="Schackwitz W."/>
            <person name="Schwartz D.C."/>
            <person name="Spatafora J.W."/>
            <person name="Turgeon B.G."/>
            <person name="Yandava C."/>
            <person name="Young S."/>
            <person name="Zhou S."/>
            <person name="Zeng Q."/>
            <person name="Grigoriev I.V."/>
            <person name="Ma L.-J."/>
            <person name="Ciuffetti L.M."/>
        </authorList>
    </citation>
    <scope>NUCLEOTIDE SEQUENCE [LARGE SCALE GENOMIC DNA]</scope>
    <source>
        <strain evidence="5">Pt-1C-BFP</strain>
    </source>
</reference>
<proteinExistence type="predicted"/>
<sequence>MPDTLSSSTSALSTASLSPPPSPSPTSIPALVYRVHRPSSQTRYTPTTGFSAKNHTTILNHTSCLSRFSLAHLNQQTNISSPFISVYDNRAHADAVANYFARSYGEDTCVVTVDTRHLARGPVFRAKDLLKEGMGGTDEWLHWGEYLVMYRIPPQAIREEVKVGGGGGLSWEGVGVGAGVVGGSGEGPRRCRVDMFGGGEESVPVEWSEYRDGNSIALTLEYTFNVNLIVIRFIVDNLLSLRADAGFYTTALQSVLPTGVKDKIILTGMYFAFCIGSVGLVYFCLFEVK</sequence>
<feature type="compositionally biased region" description="Low complexity" evidence="1">
    <location>
        <begin position="1"/>
        <end position="17"/>
    </location>
</feature>
<evidence type="ECO:0000256" key="2">
    <source>
        <dbReference type="SAM" id="Phobius"/>
    </source>
</evidence>
<dbReference type="HOGENOM" id="CLU_083968_0_0_1"/>
<dbReference type="InterPro" id="IPR056009">
    <property type="entry name" value="DUF7587"/>
</dbReference>
<dbReference type="Proteomes" id="UP000001471">
    <property type="component" value="Unassembled WGS sequence"/>
</dbReference>
<dbReference type="EMBL" id="DS231619">
    <property type="protein sequence ID" value="EDU48973.1"/>
    <property type="molecule type" value="Genomic_DNA"/>
</dbReference>
<evidence type="ECO:0000256" key="1">
    <source>
        <dbReference type="SAM" id="MobiDB-lite"/>
    </source>
</evidence>
<evidence type="ECO:0000313" key="5">
    <source>
        <dbReference type="Proteomes" id="UP000001471"/>
    </source>
</evidence>
<dbReference type="PANTHER" id="PTHR40781">
    <property type="match status" value="1"/>
</dbReference>
<dbReference type="Pfam" id="PF24494">
    <property type="entry name" value="DUF7587"/>
    <property type="match status" value="1"/>
</dbReference>
<dbReference type="OrthoDB" id="88561at2759"/>
<dbReference type="AlphaFoldDB" id="B2W5P5"/>
<protein>
    <recommendedName>
        <fullName evidence="3">DUF7587 domain-containing protein</fullName>
    </recommendedName>
</protein>
<dbReference type="PANTHER" id="PTHR40781:SF1">
    <property type="match status" value="1"/>
</dbReference>
<evidence type="ECO:0000259" key="3">
    <source>
        <dbReference type="Pfam" id="PF24494"/>
    </source>
</evidence>
<keyword evidence="2" id="KW-0812">Transmembrane</keyword>
<gene>
    <name evidence="4" type="ORF">PTRG_06053</name>
</gene>
<accession>B2W5P5</accession>
<feature type="region of interest" description="Disordered" evidence="1">
    <location>
        <begin position="1"/>
        <end position="27"/>
    </location>
</feature>
<feature type="transmembrane region" description="Helical" evidence="2">
    <location>
        <begin position="264"/>
        <end position="285"/>
    </location>
</feature>
<evidence type="ECO:0000313" key="4">
    <source>
        <dbReference type="EMBL" id="EDU48973.1"/>
    </source>
</evidence>
<feature type="domain" description="DUF7587" evidence="3">
    <location>
        <begin position="28"/>
        <end position="163"/>
    </location>
</feature>